<evidence type="ECO:0000256" key="3">
    <source>
        <dbReference type="ARBA" id="ARBA00022840"/>
    </source>
</evidence>
<dbReference type="InterPro" id="IPR017871">
    <property type="entry name" value="ABC_transporter-like_CS"/>
</dbReference>
<dbReference type="InterPro" id="IPR003439">
    <property type="entry name" value="ABC_transporter-like_ATP-bd"/>
</dbReference>
<dbReference type="RefSeq" id="WP_107644305.1">
    <property type="nucleotide sequence ID" value="NZ_CP120099.1"/>
</dbReference>
<comment type="caution">
    <text evidence="5">The sequence shown here is derived from an EMBL/GenBank/DDBJ whole genome shotgun (WGS) entry which is preliminary data.</text>
</comment>
<reference evidence="5 6" key="1">
    <citation type="journal article" date="2016" name="Front. Microbiol.">
        <title>Comprehensive Phylogenetic Analysis of Bovine Non-aureus Staphylococci Species Based on Whole-Genome Sequencing.</title>
        <authorList>
            <person name="Naushad S."/>
            <person name="Barkema H.W."/>
            <person name="Luby C."/>
            <person name="Condas L.A."/>
            <person name="Nobrega D.B."/>
            <person name="Carson D.A."/>
            <person name="De Buck J."/>
        </authorList>
    </citation>
    <scope>NUCLEOTIDE SEQUENCE [LARGE SCALE GENOMIC DNA]</scope>
    <source>
        <strain evidence="5 6">SNUC 4337</strain>
    </source>
</reference>
<dbReference type="AlphaFoldDB" id="A0A2T4S9S9"/>
<dbReference type="SUPFAM" id="SSF50331">
    <property type="entry name" value="MOP-like"/>
    <property type="match status" value="1"/>
</dbReference>
<dbReference type="Gene3D" id="2.40.50.140">
    <property type="entry name" value="Nucleic acid-binding proteins"/>
    <property type="match status" value="1"/>
</dbReference>
<name>A0A2T4S9S9_9STAP</name>
<dbReference type="Gene3D" id="3.40.50.300">
    <property type="entry name" value="P-loop containing nucleotide triphosphate hydrolases"/>
    <property type="match status" value="1"/>
</dbReference>
<dbReference type="InterPro" id="IPR003593">
    <property type="entry name" value="AAA+_ATPase"/>
</dbReference>
<dbReference type="PANTHER" id="PTHR43875">
    <property type="entry name" value="MALTODEXTRIN IMPORT ATP-BINDING PROTEIN MSMX"/>
    <property type="match status" value="1"/>
</dbReference>
<dbReference type="OrthoDB" id="9790614at2"/>
<dbReference type="GO" id="GO:0140359">
    <property type="term" value="F:ABC-type transporter activity"/>
    <property type="evidence" value="ECO:0007669"/>
    <property type="project" value="UniProtKB-ARBA"/>
</dbReference>
<keyword evidence="2" id="KW-0547">Nucleotide-binding</keyword>
<dbReference type="SMART" id="SM00382">
    <property type="entry name" value="AAA"/>
    <property type="match status" value="1"/>
</dbReference>
<dbReference type="InterPro" id="IPR040582">
    <property type="entry name" value="OB_MalK-like"/>
</dbReference>
<dbReference type="Pfam" id="PF17912">
    <property type="entry name" value="OB_MalK"/>
    <property type="match status" value="1"/>
</dbReference>
<evidence type="ECO:0000259" key="4">
    <source>
        <dbReference type="PROSITE" id="PS50893"/>
    </source>
</evidence>
<sequence length="356" mass="40691">MGTLELKNLCKSFGDTKVIENLTLKINDGERVVFLGPSGCGKSTILRMISGIESVSDGQILFDDKDVTNYAPGERDIAMVFQNYALYPHMSVEKNITYALKRNKIPKEDIEQRLHQALSILDLNHLKERKPSELSGGQRQRVALGRAVVKNASYFLLDEPLSNLDALLRVSARRELLHLHDMYQHTFIFVTHDQLEAMALADRIALFDKGEIQMFDTPENVYNHPSNVFTARFIGTPPMNILDAKYEKNQLIFDSKLYIDAKTLNQQNLEPYEGRSLLVGIRPEAIYIKEEPTGIRFEIEDIENLGESYSLIGKINQQMLTVKSYKRPEQSVVNIKFDMSKVTLFDPNTEMNIEER</sequence>
<dbReference type="PROSITE" id="PS00211">
    <property type="entry name" value="ABC_TRANSPORTER_1"/>
    <property type="match status" value="1"/>
</dbReference>
<dbReference type="Proteomes" id="UP000240400">
    <property type="component" value="Unassembled WGS sequence"/>
</dbReference>
<dbReference type="Pfam" id="PF00005">
    <property type="entry name" value="ABC_tran"/>
    <property type="match status" value="1"/>
</dbReference>
<evidence type="ECO:0000313" key="5">
    <source>
        <dbReference type="EMBL" id="PTK58530.1"/>
    </source>
</evidence>
<dbReference type="InterPro" id="IPR047641">
    <property type="entry name" value="ABC_transpr_MalK/UgpC-like"/>
</dbReference>
<keyword evidence="1" id="KW-0813">Transport</keyword>
<dbReference type="InterPro" id="IPR008995">
    <property type="entry name" value="Mo/tungstate-bd_C_term_dom"/>
</dbReference>
<evidence type="ECO:0000313" key="6">
    <source>
        <dbReference type="Proteomes" id="UP000240400"/>
    </source>
</evidence>
<gene>
    <name evidence="5" type="ORF">BUZ61_08970</name>
</gene>
<proteinExistence type="predicted"/>
<dbReference type="Gene3D" id="2.40.50.100">
    <property type="match status" value="1"/>
</dbReference>
<dbReference type="GO" id="GO:0016887">
    <property type="term" value="F:ATP hydrolysis activity"/>
    <property type="evidence" value="ECO:0007669"/>
    <property type="project" value="InterPro"/>
</dbReference>
<organism evidence="5 6">
    <name type="scientific">Staphylococcus nepalensis</name>
    <dbReference type="NCBI Taxonomy" id="214473"/>
    <lineage>
        <taxon>Bacteria</taxon>
        <taxon>Bacillati</taxon>
        <taxon>Bacillota</taxon>
        <taxon>Bacilli</taxon>
        <taxon>Bacillales</taxon>
        <taxon>Staphylococcaceae</taxon>
        <taxon>Staphylococcus</taxon>
    </lineage>
</organism>
<dbReference type="InterPro" id="IPR027417">
    <property type="entry name" value="P-loop_NTPase"/>
</dbReference>
<dbReference type="PANTHER" id="PTHR43875:SF1">
    <property type="entry name" value="OSMOPROTECTIVE COMPOUNDS UPTAKE ATP-BINDING PROTEIN GGTA"/>
    <property type="match status" value="1"/>
</dbReference>
<dbReference type="PROSITE" id="PS50893">
    <property type="entry name" value="ABC_TRANSPORTER_2"/>
    <property type="match status" value="1"/>
</dbReference>
<dbReference type="GO" id="GO:0005524">
    <property type="term" value="F:ATP binding"/>
    <property type="evidence" value="ECO:0007669"/>
    <property type="project" value="UniProtKB-KW"/>
</dbReference>
<dbReference type="EMBL" id="PZHR01000045">
    <property type="protein sequence ID" value="PTK58530.1"/>
    <property type="molecule type" value="Genomic_DNA"/>
</dbReference>
<dbReference type="InterPro" id="IPR012340">
    <property type="entry name" value="NA-bd_OB-fold"/>
</dbReference>
<feature type="domain" description="ABC transporter" evidence="4">
    <location>
        <begin position="4"/>
        <end position="234"/>
    </location>
</feature>
<evidence type="ECO:0000256" key="1">
    <source>
        <dbReference type="ARBA" id="ARBA00022448"/>
    </source>
</evidence>
<protein>
    <submittedName>
        <fullName evidence="5">ABC transporter ATP-binding protein</fullName>
    </submittedName>
</protein>
<keyword evidence="3 5" id="KW-0067">ATP-binding</keyword>
<accession>A0A2T4S9S9</accession>
<dbReference type="SUPFAM" id="SSF52540">
    <property type="entry name" value="P-loop containing nucleoside triphosphate hydrolases"/>
    <property type="match status" value="1"/>
</dbReference>
<dbReference type="FunFam" id="3.40.50.300:FF:000042">
    <property type="entry name" value="Maltose/maltodextrin ABC transporter, ATP-binding protein"/>
    <property type="match status" value="1"/>
</dbReference>
<dbReference type="GO" id="GO:0055052">
    <property type="term" value="C:ATP-binding cassette (ABC) transporter complex, substrate-binding subunit-containing"/>
    <property type="evidence" value="ECO:0007669"/>
    <property type="project" value="TreeGrafter"/>
</dbReference>
<evidence type="ECO:0000256" key="2">
    <source>
        <dbReference type="ARBA" id="ARBA00022741"/>
    </source>
</evidence>